<dbReference type="SUPFAM" id="SSF51182">
    <property type="entry name" value="RmlC-like cupins"/>
    <property type="match status" value="1"/>
</dbReference>
<proteinExistence type="predicted"/>
<dbReference type="Proteomes" id="UP001161691">
    <property type="component" value="Unassembled WGS sequence"/>
</dbReference>
<keyword evidence="1" id="KW-0805">Transcription regulation</keyword>
<dbReference type="InterPro" id="IPR009057">
    <property type="entry name" value="Homeodomain-like_sf"/>
</dbReference>
<keyword evidence="6" id="KW-1185">Reference proteome</keyword>
<dbReference type="Gene3D" id="1.10.10.60">
    <property type="entry name" value="Homeodomain-like"/>
    <property type="match status" value="2"/>
</dbReference>
<dbReference type="InterPro" id="IPR011051">
    <property type="entry name" value="RmlC_Cupin_sf"/>
</dbReference>
<sequence length="304" mass="35060">MPSGFMQPHTRPLDVRAFAPSVHYAEYQRTPPTRGYLRRLYDSELMYIYSGSIRVHFEDEASPLAFFAGDLLVLPPAIEHRIELTGMPDTRLLGLHFDLYDEVEIEFEYQLVIQDGDAREDRIGYWPVTGTGSPVFARRYRSAPLELVSWLEQAAEAYHASRTAASLACRGYMQLVLAELVGLSMDPQSQTVTAYQKRLLEIKADLQQSLHLPHTNKTLARELSVSEDYFIRLFKQLFGESPQKYLQRLRHQAAKRYLLETDEKIERIGALVGYDDLHNFSHVFKKWQGISPQQYRKLFRGGVS</sequence>
<dbReference type="EMBL" id="JAGRPV010000001">
    <property type="protein sequence ID" value="MDI4646998.1"/>
    <property type="molecule type" value="Genomic_DNA"/>
</dbReference>
<dbReference type="PANTHER" id="PTHR43280">
    <property type="entry name" value="ARAC-FAMILY TRANSCRIPTIONAL REGULATOR"/>
    <property type="match status" value="1"/>
</dbReference>
<dbReference type="InterPro" id="IPR014710">
    <property type="entry name" value="RmlC-like_jellyroll"/>
</dbReference>
<dbReference type="InterPro" id="IPR018060">
    <property type="entry name" value="HTH_AraC"/>
</dbReference>
<reference evidence="5" key="1">
    <citation type="submission" date="2023-04" db="EMBL/GenBank/DDBJ databases">
        <title>Comparative genomic analysis of Cohnella hashimotonis sp. nov., isolated from the International Space Station.</title>
        <authorList>
            <person name="Venkateswaran K."/>
            <person name="Simpson A."/>
        </authorList>
    </citation>
    <scope>NUCLEOTIDE SEQUENCE</scope>
    <source>
        <strain evidence="5">F6_2S_P_1</strain>
    </source>
</reference>
<dbReference type="RefSeq" id="WP_282909806.1">
    <property type="nucleotide sequence ID" value="NZ_JAGRPV010000001.1"/>
</dbReference>
<keyword evidence="2" id="KW-0238">DNA-binding</keyword>
<dbReference type="Gene3D" id="2.60.120.10">
    <property type="entry name" value="Jelly Rolls"/>
    <property type="match status" value="1"/>
</dbReference>
<accession>A0ABT6TJH3</accession>
<dbReference type="SUPFAM" id="SSF46689">
    <property type="entry name" value="Homeodomain-like"/>
    <property type="match status" value="2"/>
</dbReference>
<evidence type="ECO:0000313" key="5">
    <source>
        <dbReference type="EMBL" id="MDI4646998.1"/>
    </source>
</evidence>
<evidence type="ECO:0000256" key="2">
    <source>
        <dbReference type="ARBA" id="ARBA00023125"/>
    </source>
</evidence>
<organism evidence="5 6">
    <name type="scientific">Cohnella hashimotonis</name>
    <dbReference type="NCBI Taxonomy" id="2826895"/>
    <lineage>
        <taxon>Bacteria</taxon>
        <taxon>Bacillati</taxon>
        <taxon>Bacillota</taxon>
        <taxon>Bacilli</taxon>
        <taxon>Bacillales</taxon>
        <taxon>Paenibacillaceae</taxon>
        <taxon>Cohnella</taxon>
    </lineage>
</organism>
<evidence type="ECO:0000256" key="3">
    <source>
        <dbReference type="ARBA" id="ARBA00023163"/>
    </source>
</evidence>
<keyword evidence="3" id="KW-0804">Transcription</keyword>
<dbReference type="PROSITE" id="PS01124">
    <property type="entry name" value="HTH_ARAC_FAMILY_2"/>
    <property type="match status" value="1"/>
</dbReference>
<evidence type="ECO:0000259" key="4">
    <source>
        <dbReference type="PROSITE" id="PS01124"/>
    </source>
</evidence>
<evidence type="ECO:0000256" key="1">
    <source>
        <dbReference type="ARBA" id="ARBA00023015"/>
    </source>
</evidence>
<dbReference type="SMART" id="SM00342">
    <property type="entry name" value="HTH_ARAC"/>
    <property type="match status" value="1"/>
</dbReference>
<evidence type="ECO:0000313" key="6">
    <source>
        <dbReference type="Proteomes" id="UP001161691"/>
    </source>
</evidence>
<comment type="caution">
    <text evidence="5">The sequence shown here is derived from an EMBL/GenBank/DDBJ whole genome shotgun (WGS) entry which is preliminary data.</text>
</comment>
<name>A0ABT6TJH3_9BACL</name>
<feature type="domain" description="HTH araC/xylS-type" evidence="4">
    <location>
        <begin position="196"/>
        <end position="298"/>
    </location>
</feature>
<protein>
    <submittedName>
        <fullName evidence="5">Helix-turn-helix domain-containing protein</fullName>
    </submittedName>
</protein>
<dbReference type="PANTHER" id="PTHR43280:SF2">
    <property type="entry name" value="HTH-TYPE TRANSCRIPTIONAL REGULATOR EXSA"/>
    <property type="match status" value="1"/>
</dbReference>
<dbReference type="Pfam" id="PF12833">
    <property type="entry name" value="HTH_18"/>
    <property type="match status" value="1"/>
</dbReference>
<gene>
    <name evidence="5" type="ORF">KB449_18625</name>
</gene>